<reference evidence="1 2" key="1">
    <citation type="journal article" date="2021" name="Front. Genet.">
        <title>Chromosome-Level Genome Assembly Reveals Significant Gene Expansion in the Toll and IMD Signaling Pathways of Dendrolimus kikuchii.</title>
        <authorList>
            <person name="Zhou J."/>
            <person name="Wu P."/>
            <person name="Xiong Z."/>
            <person name="Liu N."/>
            <person name="Zhao N."/>
            <person name="Ji M."/>
            <person name="Qiu Y."/>
            <person name="Yang B."/>
        </authorList>
    </citation>
    <scope>NUCLEOTIDE SEQUENCE [LARGE SCALE GENOMIC DNA]</scope>
    <source>
        <strain evidence="1">Ann1</strain>
    </source>
</reference>
<organism evidence="1 2">
    <name type="scientific">Dendrolimus kikuchii</name>
    <dbReference type="NCBI Taxonomy" id="765133"/>
    <lineage>
        <taxon>Eukaryota</taxon>
        <taxon>Metazoa</taxon>
        <taxon>Ecdysozoa</taxon>
        <taxon>Arthropoda</taxon>
        <taxon>Hexapoda</taxon>
        <taxon>Insecta</taxon>
        <taxon>Pterygota</taxon>
        <taxon>Neoptera</taxon>
        <taxon>Endopterygota</taxon>
        <taxon>Lepidoptera</taxon>
        <taxon>Glossata</taxon>
        <taxon>Ditrysia</taxon>
        <taxon>Bombycoidea</taxon>
        <taxon>Lasiocampidae</taxon>
        <taxon>Dendrolimus</taxon>
    </lineage>
</organism>
<sequence>MAHQMPVVTIQCDWNDVIRMPNAEVWISSKKLNENSIHDKLKTTVNQSDGKIKINFTDNYQYVSHGSLNLVIKHMSSSLKVAFISPTKVHKVHEKAILSVSATNENALAVSSCEGDKLLVWDNRTGEVQLDLKGHGGPVYKCRFFPSGIVVLSAGADGSCRIWSAESGINPVTLKGHTMAITDICIIEKGRNVLSVSKDGTAKLWDVGESRCLDNITEGHGQINCCAIGKAFETIDVENVREIGTDNKILIVGCESGLVVCTHIAKREQLFTKKLESACNACTVVDDSAIIGCSDGKIFQLNLKDGSTQKEWHESANPVLSLATLPNQMFVVGRQDGTCTIISLQDSHSAIRVQLTGSDCDGIRDISFNGKWILTGCRDTVVRKYDFNQIPVHFK</sequence>
<keyword evidence="2" id="KW-1185">Reference proteome</keyword>
<accession>A0ACC1DEJ7</accession>
<dbReference type="Proteomes" id="UP000824533">
    <property type="component" value="Linkage Group LG03"/>
</dbReference>
<dbReference type="EMBL" id="CM034389">
    <property type="protein sequence ID" value="KAJ0182378.1"/>
    <property type="molecule type" value="Genomic_DNA"/>
</dbReference>
<proteinExistence type="predicted"/>
<evidence type="ECO:0000313" key="1">
    <source>
        <dbReference type="EMBL" id="KAJ0182378.1"/>
    </source>
</evidence>
<gene>
    <name evidence="1" type="ORF">K1T71_001747</name>
</gene>
<protein>
    <submittedName>
        <fullName evidence="1">Uncharacterized protein</fullName>
    </submittedName>
</protein>
<evidence type="ECO:0000313" key="2">
    <source>
        <dbReference type="Proteomes" id="UP000824533"/>
    </source>
</evidence>
<name>A0ACC1DEJ7_9NEOP</name>
<comment type="caution">
    <text evidence="1">The sequence shown here is derived from an EMBL/GenBank/DDBJ whole genome shotgun (WGS) entry which is preliminary data.</text>
</comment>